<accession>A0ABQ4LJC6</accession>
<evidence type="ECO:0000313" key="2">
    <source>
        <dbReference type="Proteomes" id="UP000676601"/>
    </source>
</evidence>
<dbReference type="EMBL" id="BORU01000003">
    <property type="protein sequence ID" value="GIO56626.1"/>
    <property type="molecule type" value="Genomic_DNA"/>
</dbReference>
<reference evidence="1 2" key="1">
    <citation type="submission" date="2021-03" db="EMBL/GenBank/DDBJ databases">
        <title>Antimicrobial resistance genes in bacteria isolated from Japanese honey, and their potential for conferring macrolide and lincosamide resistance in the American foulbrood pathogen Paenibacillus larvae.</title>
        <authorList>
            <person name="Okamoto M."/>
            <person name="Kumagai M."/>
            <person name="Kanamori H."/>
            <person name="Takamatsu D."/>
        </authorList>
    </citation>
    <scope>NUCLEOTIDE SEQUENCE [LARGE SCALE GENOMIC DNA]</scope>
    <source>
        <strain evidence="1 2">J21TS7</strain>
    </source>
</reference>
<evidence type="ECO:0000313" key="1">
    <source>
        <dbReference type="EMBL" id="GIO56626.1"/>
    </source>
</evidence>
<comment type="caution">
    <text evidence="1">The sequence shown here is derived from an EMBL/GenBank/DDBJ whole genome shotgun (WGS) entry which is preliminary data.</text>
</comment>
<proteinExistence type="predicted"/>
<name>A0ABQ4LJC6_9BACL</name>
<gene>
    <name evidence="1" type="ORF">J21TS7_49440</name>
</gene>
<organism evidence="1 2">
    <name type="scientific">Paenibacillus cineris</name>
    <dbReference type="NCBI Taxonomy" id="237530"/>
    <lineage>
        <taxon>Bacteria</taxon>
        <taxon>Bacillati</taxon>
        <taxon>Bacillota</taxon>
        <taxon>Bacilli</taxon>
        <taxon>Bacillales</taxon>
        <taxon>Paenibacillaceae</taxon>
        <taxon>Paenibacillus</taxon>
    </lineage>
</organism>
<sequence>MNSPEINQRLAFAQAALCLVRRTWLDSETTSPEVDWRNPDVGEWDGPLPPTLNREGIGSFRAALAAVNEPQTDQRLAFG</sequence>
<protein>
    <submittedName>
        <fullName evidence="1">Uncharacterized protein</fullName>
    </submittedName>
</protein>
<keyword evidence="2" id="KW-1185">Reference proteome</keyword>
<dbReference type="Proteomes" id="UP000676601">
    <property type="component" value="Unassembled WGS sequence"/>
</dbReference>